<feature type="region of interest" description="Disordered" evidence="1">
    <location>
        <begin position="349"/>
        <end position="374"/>
    </location>
</feature>
<organism evidence="2 3">
    <name type="scientific">Pseudocohnilembus persalinus</name>
    <name type="common">Ciliate</name>
    <dbReference type="NCBI Taxonomy" id="266149"/>
    <lineage>
        <taxon>Eukaryota</taxon>
        <taxon>Sar</taxon>
        <taxon>Alveolata</taxon>
        <taxon>Ciliophora</taxon>
        <taxon>Intramacronucleata</taxon>
        <taxon>Oligohymenophorea</taxon>
        <taxon>Scuticociliatia</taxon>
        <taxon>Philasterida</taxon>
        <taxon>Pseudocohnilembidae</taxon>
        <taxon>Pseudocohnilembus</taxon>
    </lineage>
</organism>
<sequence length="606" mass="71249">MEVFVQNQNNCSNNLNNSGFHNEGNDQSLSAEQYMELLEMEQQITQGVYNLEIVNKCMQYYSKLVEYFDQMNDNIKIYFLQKIQHQIINQKTVMKLLNCNEKGESLHETSEFTYNQYFNQQQYKRSQDSFQSNGSGNYGYYNNQDQYFVDGNQGYLNNSDQYSENHNEKQENYKNKKVGMRQGLLKMQAEMEKRKKEAPLDYKTQQYVKSRQMQIMIEAEKKIAEIKQKNNNNKQSNHNTEEGVNQDDNNGENSGKNQNKDGNQEESFSLQNVDDIIKDDEKRQDIIKKEDKAQEDSIQARLLERRKRKQQKMNVQTNDQSQNFNVFGQQNNQEQKDVQNIQNERKGSISLGQNQEIQNEQNVNRNDNSQNLNNNSMKINQQISQISLPREQKVSQIVDFNAENQEEVISQSLNQEDNYTELQEELLDEVDIEDHLLKFEQQVKNKGLPNNLKNKLSQVKNFDDLDDKTKMEMEQYINDFEKKTQMSKSMTQFELQQILRQNSSSQQKKNMTNSMLQPNNFGNQESKLTMSNSPFGKKSRRNLSLQFVDTRQLNQEVRSLANNLQKVSIIENSDSMSNSQSKQKQNSINDNDKNQNEQQIQQEQSQ</sequence>
<evidence type="ECO:0000256" key="1">
    <source>
        <dbReference type="SAM" id="MobiDB-lite"/>
    </source>
</evidence>
<dbReference type="InParanoid" id="A0A0V0R373"/>
<gene>
    <name evidence="2" type="ORF">PPERSA_08159</name>
</gene>
<evidence type="ECO:0000313" key="2">
    <source>
        <dbReference type="EMBL" id="KRX08956.1"/>
    </source>
</evidence>
<feature type="compositionally biased region" description="Low complexity" evidence="1">
    <location>
        <begin position="353"/>
        <end position="374"/>
    </location>
</feature>
<reference evidence="2 3" key="1">
    <citation type="journal article" date="2015" name="Sci. Rep.">
        <title>Genome of the facultative scuticociliatosis pathogen Pseudocohnilembus persalinus provides insight into its virulence through horizontal gene transfer.</title>
        <authorList>
            <person name="Xiong J."/>
            <person name="Wang G."/>
            <person name="Cheng J."/>
            <person name="Tian M."/>
            <person name="Pan X."/>
            <person name="Warren A."/>
            <person name="Jiang C."/>
            <person name="Yuan D."/>
            <person name="Miao W."/>
        </authorList>
    </citation>
    <scope>NUCLEOTIDE SEQUENCE [LARGE SCALE GENOMIC DNA]</scope>
    <source>
        <strain evidence="2">36N120E</strain>
    </source>
</reference>
<keyword evidence="3" id="KW-1185">Reference proteome</keyword>
<dbReference type="OMA" id="YMELLEM"/>
<feature type="compositionally biased region" description="Polar residues" evidence="1">
    <location>
        <begin position="501"/>
        <end position="534"/>
    </location>
</feature>
<protein>
    <submittedName>
        <fullName evidence="2">Uncharacterized protein</fullName>
    </submittedName>
</protein>
<feature type="compositionally biased region" description="Low complexity" evidence="1">
    <location>
        <begin position="572"/>
        <end position="589"/>
    </location>
</feature>
<feature type="region of interest" description="Disordered" evidence="1">
    <location>
        <begin position="156"/>
        <end position="175"/>
    </location>
</feature>
<dbReference type="Proteomes" id="UP000054937">
    <property type="component" value="Unassembled WGS sequence"/>
</dbReference>
<accession>A0A0V0R373</accession>
<feature type="region of interest" description="Disordered" evidence="1">
    <location>
        <begin position="501"/>
        <end position="538"/>
    </location>
</feature>
<feature type="compositionally biased region" description="Basic and acidic residues" evidence="1">
    <location>
        <begin position="163"/>
        <end position="174"/>
    </location>
</feature>
<dbReference type="EMBL" id="LDAU01000056">
    <property type="protein sequence ID" value="KRX08956.1"/>
    <property type="molecule type" value="Genomic_DNA"/>
</dbReference>
<feature type="region of interest" description="Disordered" evidence="1">
    <location>
        <begin position="570"/>
        <end position="606"/>
    </location>
</feature>
<feature type="region of interest" description="Disordered" evidence="1">
    <location>
        <begin position="229"/>
        <end position="277"/>
    </location>
</feature>
<feature type="compositionally biased region" description="Polar residues" evidence="1">
    <location>
        <begin position="236"/>
        <end position="257"/>
    </location>
</feature>
<dbReference type="OrthoDB" id="305614at2759"/>
<comment type="caution">
    <text evidence="2">The sequence shown here is derived from an EMBL/GenBank/DDBJ whole genome shotgun (WGS) entry which is preliminary data.</text>
</comment>
<evidence type="ECO:0000313" key="3">
    <source>
        <dbReference type="Proteomes" id="UP000054937"/>
    </source>
</evidence>
<proteinExistence type="predicted"/>
<name>A0A0V0R373_PSEPJ</name>
<dbReference type="AlphaFoldDB" id="A0A0V0R373"/>
<feature type="compositionally biased region" description="Low complexity" evidence="1">
    <location>
        <begin position="596"/>
        <end position="606"/>
    </location>
</feature>